<organism evidence="1 2">
    <name type="scientific">Brassica cretica</name>
    <name type="common">Mustard</name>
    <dbReference type="NCBI Taxonomy" id="69181"/>
    <lineage>
        <taxon>Eukaryota</taxon>
        <taxon>Viridiplantae</taxon>
        <taxon>Streptophyta</taxon>
        <taxon>Embryophyta</taxon>
        <taxon>Tracheophyta</taxon>
        <taxon>Spermatophyta</taxon>
        <taxon>Magnoliopsida</taxon>
        <taxon>eudicotyledons</taxon>
        <taxon>Gunneridae</taxon>
        <taxon>Pentapetalae</taxon>
        <taxon>rosids</taxon>
        <taxon>malvids</taxon>
        <taxon>Brassicales</taxon>
        <taxon>Brassicaceae</taxon>
        <taxon>Brassiceae</taxon>
        <taxon>Brassica</taxon>
    </lineage>
</organism>
<keyword evidence="2" id="KW-1185">Reference proteome</keyword>
<name>A0ABQ7D810_BRACR</name>
<dbReference type="EMBL" id="QGKV02000759">
    <property type="protein sequence ID" value="KAF3567988.1"/>
    <property type="molecule type" value="Genomic_DNA"/>
</dbReference>
<evidence type="ECO:0000313" key="2">
    <source>
        <dbReference type="Proteomes" id="UP000266723"/>
    </source>
</evidence>
<sequence>MDAICILASNLFPTDMSLQLFLREDASMHQHLRDLCLGRSLKNLGSQRDTPVKKLCGHIPPVCPYGAVVVYAWKSHLVGQAGAYSVDRTRFHVVANELRV</sequence>
<protein>
    <submittedName>
        <fullName evidence="1">Uncharacterized protein</fullName>
    </submittedName>
</protein>
<reference evidence="1 2" key="1">
    <citation type="journal article" date="2020" name="BMC Genomics">
        <title>Intraspecific diversification of the crop wild relative Brassica cretica Lam. using demographic model selection.</title>
        <authorList>
            <person name="Kioukis A."/>
            <person name="Michalopoulou V.A."/>
            <person name="Briers L."/>
            <person name="Pirintsos S."/>
            <person name="Studholme D.J."/>
            <person name="Pavlidis P."/>
            <person name="Sarris P.F."/>
        </authorList>
    </citation>
    <scope>NUCLEOTIDE SEQUENCE [LARGE SCALE GENOMIC DNA]</scope>
    <source>
        <strain evidence="2">cv. PFS-1207/04</strain>
    </source>
</reference>
<evidence type="ECO:0000313" key="1">
    <source>
        <dbReference type="EMBL" id="KAF3567988.1"/>
    </source>
</evidence>
<accession>A0ABQ7D810</accession>
<comment type="caution">
    <text evidence="1">The sequence shown here is derived from an EMBL/GenBank/DDBJ whole genome shotgun (WGS) entry which is preliminary data.</text>
</comment>
<proteinExistence type="predicted"/>
<dbReference type="Proteomes" id="UP000266723">
    <property type="component" value="Unassembled WGS sequence"/>
</dbReference>
<gene>
    <name evidence="1" type="ORF">DY000_02019242</name>
</gene>